<dbReference type="STRING" id="112498.A0A2D3V8S4"/>
<keyword evidence="4" id="KW-1185">Reference proteome</keyword>
<gene>
    <name evidence="3" type="ORF">RCC_03736</name>
</gene>
<name>A0A2D3V8S4_9PEZI</name>
<sequence length="696" mass="77539">MIVASNLVSRPESKGQAMHTETTVHGQGHREIHSMVKHLENNGFEDTPFAIVAIDKDGNAQVHASKQVKGFLDERLFAARFEDAHTLSIQHNYSGSSPFSPELDSAGEISWPCHLNLMKQRQTLTSNTSNCTLPRARHQQRLSLLREPSPASSSYSRIVRGGAASDAADHRPDFKKGSMKSFRIDSKADVTAYLESRLKRLQQLAVKKIAKAWIKGICPKKQANFPYRNKQRGNEVPRIPGWWPQEQGVCRFLEPDHIKREERMQLCLHLLRLRPTPQQLRAWNNNHTEDNKTHVRCGWTAFLKELAGPDVFDDLPKEAPNRVRLRQNLLAQMYEVAAMEEQLEKDEIDGGSLYHCGEEEGEERRQVALKRSRSLSLTSSVGDDSGDDSSESVALARCIGAKKPRQSDDSALTSAGLSSEGRIEPTEKASREQSPHWDNIQDQSYSEPSVAIASAMPSNDTRASRALLQSHWTSVQPYPQHIEPSMMASDDGLASSDPPVSMMSRRRAARAQRQKFSNSIDPSRVKIETQPSMPIPQVDQVQSWRASAGHDWVDVASSFGSSRADANATSEIYSAGFQPLNFPETQRYDFPSYSEHGSGQSPQQIPCTQVYPAQNLLRTEVCLPPNCCAQIEPAAAPTPIPMSFGSFSFAAGLETTSIGLQQPWQVQASPARHTQQRDGVPGFFYSWPTSAWDSRC</sequence>
<dbReference type="InterPro" id="IPR047092">
    <property type="entry name" value="AFUB_07903/YDR124W-like_hel"/>
</dbReference>
<dbReference type="EMBL" id="FJUY01000005">
    <property type="protein sequence ID" value="CZT17899.1"/>
    <property type="molecule type" value="Genomic_DNA"/>
</dbReference>
<dbReference type="Proteomes" id="UP000225277">
    <property type="component" value="Unassembled WGS sequence"/>
</dbReference>
<dbReference type="PANTHER" id="PTHR36102:SF1">
    <property type="entry name" value="YDR124W-LIKE HELICAL BUNDLE DOMAIN-CONTAINING PROTEIN"/>
    <property type="match status" value="1"/>
</dbReference>
<dbReference type="RefSeq" id="XP_023624789.1">
    <property type="nucleotide sequence ID" value="XM_023769021.1"/>
</dbReference>
<dbReference type="Pfam" id="PF11001">
    <property type="entry name" value="AFUB_07903_YDR124W_hel"/>
    <property type="match status" value="1"/>
</dbReference>
<organism evidence="3 4">
    <name type="scientific">Ramularia collo-cygni</name>
    <dbReference type="NCBI Taxonomy" id="112498"/>
    <lineage>
        <taxon>Eukaryota</taxon>
        <taxon>Fungi</taxon>
        <taxon>Dikarya</taxon>
        <taxon>Ascomycota</taxon>
        <taxon>Pezizomycotina</taxon>
        <taxon>Dothideomycetes</taxon>
        <taxon>Dothideomycetidae</taxon>
        <taxon>Mycosphaerellales</taxon>
        <taxon>Mycosphaerellaceae</taxon>
        <taxon>Ramularia</taxon>
    </lineage>
</organism>
<accession>A0A2D3V8S4</accession>
<feature type="compositionally biased region" description="Basic and acidic residues" evidence="1">
    <location>
        <begin position="421"/>
        <end position="435"/>
    </location>
</feature>
<evidence type="ECO:0000313" key="3">
    <source>
        <dbReference type="EMBL" id="CZT17899.1"/>
    </source>
</evidence>
<feature type="region of interest" description="Disordered" evidence="1">
    <location>
        <begin position="370"/>
        <end position="390"/>
    </location>
</feature>
<proteinExistence type="predicted"/>
<evidence type="ECO:0000313" key="4">
    <source>
        <dbReference type="Proteomes" id="UP000225277"/>
    </source>
</evidence>
<dbReference type="AlphaFoldDB" id="A0A2D3V8S4"/>
<dbReference type="OrthoDB" id="5338458at2759"/>
<feature type="region of interest" description="Disordered" evidence="1">
    <location>
        <begin position="482"/>
        <end position="505"/>
    </location>
</feature>
<dbReference type="PANTHER" id="PTHR36102">
    <property type="entry name" value="CHROMOSOME 10, WHOLE GENOME SHOTGUN SEQUENCE"/>
    <property type="match status" value="1"/>
</dbReference>
<dbReference type="InterPro" id="IPR021264">
    <property type="entry name" value="AFUB_079030/YDR124W-like"/>
</dbReference>
<evidence type="ECO:0000259" key="2">
    <source>
        <dbReference type="Pfam" id="PF11001"/>
    </source>
</evidence>
<feature type="domain" description="Subtelomeric hrmA-associated cluster protein AFUB-079030/YDR124W-like helical bundle" evidence="2">
    <location>
        <begin position="184"/>
        <end position="282"/>
    </location>
</feature>
<evidence type="ECO:0000256" key="1">
    <source>
        <dbReference type="SAM" id="MobiDB-lite"/>
    </source>
</evidence>
<feature type="region of interest" description="Disordered" evidence="1">
    <location>
        <begin position="402"/>
        <end position="445"/>
    </location>
</feature>
<feature type="compositionally biased region" description="Low complexity" evidence="1">
    <location>
        <begin position="374"/>
        <end position="383"/>
    </location>
</feature>
<reference evidence="3 4" key="1">
    <citation type="submission" date="2016-03" db="EMBL/GenBank/DDBJ databases">
        <authorList>
            <person name="Ploux O."/>
        </authorList>
    </citation>
    <scope>NUCLEOTIDE SEQUENCE [LARGE SCALE GENOMIC DNA]</scope>
    <source>
        <strain evidence="3 4">URUG2</strain>
    </source>
</reference>
<protein>
    <recommendedName>
        <fullName evidence="2">Subtelomeric hrmA-associated cluster protein AFUB-079030/YDR124W-like helical bundle domain-containing protein</fullName>
    </recommendedName>
</protein>
<dbReference type="GeneID" id="35598932"/>